<reference evidence="2 3" key="1">
    <citation type="submission" date="2016-11" db="EMBL/GenBank/DDBJ databases">
        <title>The macronuclear genome of Stentor coeruleus: a giant cell with tiny introns.</title>
        <authorList>
            <person name="Slabodnick M."/>
            <person name="Ruby J.G."/>
            <person name="Reiff S.B."/>
            <person name="Swart E.C."/>
            <person name="Gosai S."/>
            <person name="Prabakaran S."/>
            <person name="Witkowska E."/>
            <person name="Larue G.E."/>
            <person name="Fisher S."/>
            <person name="Freeman R.M."/>
            <person name="Gunawardena J."/>
            <person name="Chu W."/>
            <person name="Stover N.A."/>
            <person name="Gregory B.D."/>
            <person name="Nowacki M."/>
            <person name="Derisi J."/>
            <person name="Roy S.W."/>
            <person name="Marshall W.F."/>
            <person name="Sood P."/>
        </authorList>
    </citation>
    <scope>NUCLEOTIDE SEQUENCE [LARGE SCALE GENOMIC DNA]</scope>
    <source>
        <strain evidence="2">WM001</strain>
    </source>
</reference>
<evidence type="ECO:0000313" key="2">
    <source>
        <dbReference type="EMBL" id="OMJ71447.1"/>
    </source>
</evidence>
<dbReference type="EMBL" id="MPUH01000990">
    <property type="protein sequence ID" value="OMJ71447.1"/>
    <property type="molecule type" value="Genomic_DNA"/>
</dbReference>
<keyword evidence="1" id="KW-0732">Signal</keyword>
<feature type="chain" id="PRO_5013045593" description="Secreted protein" evidence="1">
    <location>
        <begin position="19"/>
        <end position="178"/>
    </location>
</feature>
<name>A0A1R2B3Y3_9CILI</name>
<proteinExistence type="predicted"/>
<organism evidence="2 3">
    <name type="scientific">Stentor coeruleus</name>
    <dbReference type="NCBI Taxonomy" id="5963"/>
    <lineage>
        <taxon>Eukaryota</taxon>
        <taxon>Sar</taxon>
        <taxon>Alveolata</taxon>
        <taxon>Ciliophora</taxon>
        <taxon>Postciliodesmatophora</taxon>
        <taxon>Heterotrichea</taxon>
        <taxon>Heterotrichida</taxon>
        <taxon>Stentoridae</taxon>
        <taxon>Stentor</taxon>
    </lineage>
</organism>
<evidence type="ECO:0008006" key="4">
    <source>
        <dbReference type="Google" id="ProtNLM"/>
    </source>
</evidence>
<evidence type="ECO:0000256" key="1">
    <source>
        <dbReference type="SAM" id="SignalP"/>
    </source>
</evidence>
<sequence>MVFKLLVVLFPIIIVTQSRNHNANTEDNEPNQQNLINCLADTVVLESILFNIALDFSTGVKIPEAINQLKTFWDLLPPWFDTCKGIVNTPEGFEGEFPELDMDIQVTEEGIIIDGQLYTPEEILEKTDYNNCLNALEAVVQKIVELKQAIESKDHQKIANLVNYFKGLNQTLINNCRK</sequence>
<feature type="signal peptide" evidence="1">
    <location>
        <begin position="1"/>
        <end position="18"/>
    </location>
</feature>
<evidence type="ECO:0000313" key="3">
    <source>
        <dbReference type="Proteomes" id="UP000187209"/>
    </source>
</evidence>
<dbReference type="Proteomes" id="UP000187209">
    <property type="component" value="Unassembled WGS sequence"/>
</dbReference>
<accession>A0A1R2B3Y3</accession>
<gene>
    <name evidence="2" type="ORF">SteCoe_30355</name>
</gene>
<dbReference type="AlphaFoldDB" id="A0A1R2B3Y3"/>
<protein>
    <recommendedName>
        <fullName evidence="4">Secreted protein</fullName>
    </recommendedName>
</protein>
<comment type="caution">
    <text evidence="2">The sequence shown here is derived from an EMBL/GenBank/DDBJ whole genome shotgun (WGS) entry which is preliminary data.</text>
</comment>
<keyword evidence="3" id="KW-1185">Reference proteome</keyword>